<feature type="signal peptide" evidence="1">
    <location>
        <begin position="1"/>
        <end position="23"/>
    </location>
</feature>
<sequence length="85" mass="8889">MKTLTTLTLATVIAISFAAPAQANNITDALTEAATNQLAELAGNIKQQAKAALEKTATELFFATGTEQAEQHLAKTTEQVAASKK</sequence>
<dbReference type="AlphaFoldDB" id="A0A1H6MYI5"/>
<evidence type="ECO:0000313" key="2">
    <source>
        <dbReference type="EMBL" id="SEI02898.1"/>
    </source>
</evidence>
<reference evidence="3" key="1">
    <citation type="submission" date="2016-10" db="EMBL/GenBank/DDBJ databases">
        <authorList>
            <person name="Varghese N."/>
            <person name="Submissions S."/>
        </authorList>
    </citation>
    <scope>NUCLEOTIDE SEQUENCE [LARGE SCALE GENOMIC DNA]</scope>
    <source>
        <strain evidence="3">DSM 17616</strain>
    </source>
</reference>
<accession>A0A1H6MYI5</accession>
<evidence type="ECO:0000313" key="3">
    <source>
        <dbReference type="Proteomes" id="UP000199371"/>
    </source>
</evidence>
<protein>
    <submittedName>
        <fullName evidence="2">Uncharacterized protein</fullName>
    </submittedName>
</protein>
<keyword evidence="3" id="KW-1185">Reference proteome</keyword>
<organism evidence="2 3">
    <name type="scientific">Rheinheimera pacifica</name>
    <dbReference type="NCBI Taxonomy" id="173990"/>
    <lineage>
        <taxon>Bacteria</taxon>
        <taxon>Pseudomonadati</taxon>
        <taxon>Pseudomonadota</taxon>
        <taxon>Gammaproteobacteria</taxon>
        <taxon>Chromatiales</taxon>
        <taxon>Chromatiaceae</taxon>
        <taxon>Rheinheimera</taxon>
    </lineage>
</organism>
<proteinExistence type="predicted"/>
<keyword evidence="1" id="KW-0732">Signal</keyword>
<dbReference type="OrthoDB" id="5772696at2"/>
<name>A0A1H6MYI5_9GAMM</name>
<gene>
    <name evidence="2" type="ORF">SAMN05660691_02911</name>
</gene>
<feature type="chain" id="PRO_5011674222" evidence="1">
    <location>
        <begin position="24"/>
        <end position="85"/>
    </location>
</feature>
<dbReference type="RefSeq" id="WP_092794901.1">
    <property type="nucleotide sequence ID" value="NZ_DASWWU010000001.1"/>
</dbReference>
<evidence type="ECO:0000256" key="1">
    <source>
        <dbReference type="SAM" id="SignalP"/>
    </source>
</evidence>
<dbReference type="EMBL" id="FNXF01000012">
    <property type="protein sequence ID" value="SEI02898.1"/>
    <property type="molecule type" value="Genomic_DNA"/>
</dbReference>
<dbReference type="Proteomes" id="UP000199371">
    <property type="component" value="Unassembled WGS sequence"/>
</dbReference>